<organism evidence="4 5">
    <name type="scientific">Aphidius gifuensis</name>
    <name type="common">Parasitoid wasp</name>
    <dbReference type="NCBI Taxonomy" id="684658"/>
    <lineage>
        <taxon>Eukaryota</taxon>
        <taxon>Metazoa</taxon>
        <taxon>Ecdysozoa</taxon>
        <taxon>Arthropoda</taxon>
        <taxon>Hexapoda</taxon>
        <taxon>Insecta</taxon>
        <taxon>Pterygota</taxon>
        <taxon>Neoptera</taxon>
        <taxon>Endopterygota</taxon>
        <taxon>Hymenoptera</taxon>
        <taxon>Apocrita</taxon>
        <taxon>Ichneumonoidea</taxon>
        <taxon>Braconidae</taxon>
        <taxon>Aphidiinae</taxon>
        <taxon>Aphidius</taxon>
    </lineage>
</organism>
<sequence length="455" mass="52217">MSSNIDNLFMKLLEKSTLYSQKCIMCKRKMKPKRSRSMSPEASSSRGTKIQKISDYKTKPIDDQPVQRVQLLDFSDDVILNIMKYLNPQDLMSLSLCCHLLNRVGRDRTVWHTADFRSKPMPFDELRLYLKYFHPTTSSISINGKINDNNELYELKQYFLKTVCKLCTSLKELIIEEYKIISTEIKISDFPTTLETLSLKGTNVCDLSTSRSYFFKLDQLMPNLTTLILTNCQWLTGHSLMVISKIPKLKELRINSCKNLGECVAYASLSTRFGFKTLEKLDLRCTAFGDSELRCFGNTTTLTHIYLEYSQELNNQQLENRPQQQLGQPVYEDNHLVQYVANNDINMLRPDQSSCRITDRSICALGSYLCDRRVLDNAIRNVILVEEDIRVLNNPNLTNLVLRNFSKVTNQSLIHLAANADKLKYLDVTGSGVTAEGVRTYTLARPDVTLISSYY</sequence>
<keyword evidence="5" id="KW-1185">Reference proteome</keyword>
<dbReference type="PROSITE" id="PS50181">
    <property type="entry name" value="FBOX"/>
    <property type="match status" value="1"/>
</dbReference>
<name>A0A834XND0_APHGI</name>
<protein>
    <recommendedName>
        <fullName evidence="3">F-box domain-containing protein</fullName>
    </recommendedName>
</protein>
<feature type="region of interest" description="Disordered" evidence="2">
    <location>
        <begin position="29"/>
        <end position="50"/>
    </location>
</feature>
<dbReference type="PANTHER" id="PTHR13318">
    <property type="entry name" value="PARTNER OF PAIRED, ISOFORM B-RELATED"/>
    <property type="match status" value="1"/>
</dbReference>
<dbReference type="GO" id="GO:0019005">
    <property type="term" value="C:SCF ubiquitin ligase complex"/>
    <property type="evidence" value="ECO:0007669"/>
    <property type="project" value="TreeGrafter"/>
</dbReference>
<proteinExistence type="predicted"/>
<comment type="caution">
    <text evidence="4">The sequence shown here is derived from an EMBL/GenBank/DDBJ whole genome shotgun (WGS) entry which is preliminary data.</text>
</comment>
<dbReference type="SUPFAM" id="SSF52047">
    <property type="entry name" value="RNI-like"/>
    <property type="match status" value="1"/>
</dbReference>
<dbReference type="InterPro" id="IPR036047">
    <property type="entry name" value="F-box-like_dom_sf"/>
</dbReference>
<dbReference type="Pfam" id="PF12937">
    <property type="entry name" value="F-box-like"/>
    <property type="match status" value="1"/>
</dbReference>
<evidence type="ECO:0000313" key="4">
    <source>
        <dbReference type="EMBL" id="KAF7988375.1"/>
    </source>
</evidence>
<dbReference type="InterPro" id="IPR032675">
    <property type="entry name" value="LRR_dom_sf"/>
</dbReference>
<gene>
    <name evidence="4" type="ORF">HCN44_000948</name>
</gene>
<dbReference type="EMBL" id="JACMRX010000005">
    <property type="protein sequence ID" value="KAF7988375.1"/>
    <property type="molecule type" value="Genomic_DNA"/>
</dbReference>
<dbReference type="OrthoDB" id="9856535at2759"/>
<dbReference type="Gene3D" id="3.80.10.10">
    <property type="entry name" value="Ribonuclease Inhibitor"/>
    <property type="match status" value="2"/>
</dbReference>
<dbReference type="SUPFAM" id="SSF81383">
    <property type="entry name" value="F-box domain"/>
    <property type="match status" value="1"/>
</dbReference>
<evidence type="ECO:0000259" key="3">
    <source>
        <dbReference type="PROSITE" id="PS50181"/>
    </source>
</evidence>
<accession>A0A834XND0</accession>
<keyword evidence="1" id="KW-0833">Ubl conjugation pathway</keyword>
<feature type="compositionally biased region" description="Low complexity" evidence="2">
    <location>
        <begin position="37"/>
        <end position="46"/>
    </location>
</feature>
<dbReference type="InterPro" id="IPR001810">
    <property type="entry name" value="F-box_dom"/>
</dbReference>
<dbReference type="SMART" id="SM00256">
    <property type="entry name" value="FBOX"/>
    <property type="match status" value="1"/>
</dbReference>
<evidence type="ECO:0000256" key="1">
    <source>
        <dbReference type="ARBA" id="ARBA00022786"/>
    </source>
</evidence>
<dbReference type="AlphaFoldDB" id="A0A834XND0"/>
<evidence type="ECO:0000313" key="5">
    <source>
        <dbReference type="Proteomes" id="UP000639338"/>
    </source>
</evidence>
<feature type="domain" description="F-box" evidence="3">
    <location>
        <begin position="68"/>
        <end position="114"/>
    </location>
</feature>
<reference evidence="4 5" key="1">
    <citation type="submission" date="2020-08" db="EMBL/GenBank/DDBJ databases">
        <title>Aphidius gifuensis genome sequencing and assembly.</title>
        <authorList>
            <person name="Du Z."/>
        </authorList>
    </citation>
    <scope>NUCLEOTIDE SEQUENCE [LARGE SCALE GENOMIC DNA]</scope>
    <source>
        <strain evidence="4">YNYX2018</strain>
        <tissue evidence="4">Adults</tissue>
    </source>
</reference>
<dbReference type="SMART" id="SM00367">
    <property type="entry name" value="LRR_CC"/>
    <property type="match status" value="2"/>
</dbReference>
<evidence type="ECO:0000256" key="2">
    <source>
        <dbReference type="SAM" id="MobiDB-lite"/>
    </source>
</evidence>
<dbReference type="Proteomes" id="UP000639338">
    <property type="component" value="Unassembled WGS sequence"/>
</dbReference>
<dbReference type="InterPro" id="IPR006553">
    <property type="entry name" value="Leu-rich_rpt_Cys-con_subtyp"/>
</dbReference>
<dbReference type="GO" id="GO:0031146">
    <property type="term" value="P:SCF-dependent proteasomal ubiquitin-dependent protein catabolic process"/>
    <property type="evidence" value="ECO:0007669"/>
    <property type="project" value="TreeGrafter"/>
</dbReference>